<comment type="caution">
    <text evidence="1">The sequence shown here is derived from an EMBL/GenBank/DDBJ whole genome shotgun (WGS) entry which is preliminary data.</text>
</comment>
<feature type="non-terminal residue" evidence="1">
    <location>
        <position position="1"/>
    </location>
</feature>
<accession>A0A9P1BN25</accession>
<reference evidence="2" key="2">
    <citation type="submission" date="2024-04" db="EMBL/GenBank/DDBJ databases">
        <authorList>
            <person name="Chen Y."/>
            <person name="Shah S."/>
            <person name="Dougan E. K."/>
            <person name="Thang M."/>
            <person name="Chan C."/>
        </authorList>
    </citation>
    <scope>NUCLEOTIDE SEQUENCE [LARGE SCALE GENOMIC DNA]</scope>
</reference>
<evidence type="ECO:0000313" key="1">
    <source>
        <dbReference type="EMBL" id="CAI3976344.1"/>
    </source>
</evidence>
<sequence>HLPSFHASTSQVEDVCSLRACRRQFSAAEVLVDHFAYLVDPTRPEAFIALGHLLKAKDKNRFLQEMSYGLRARVRCLRSLFLRGRLQSWWEIKPVPIMDILASLRAYSYQNPAVRHVLCKLAAHLFHAADERLQDYLVHDLLHILHSGDPNDLENYTDQCRVCDSFRFWPRRSGRVYQDCVVALTEIVTKPHGKRQTSALRSSRGLDYNHRPRGTCKPVREVEIMRFAPRL</sequence>
<dbReference type="EMBL" id="CAMXCT030000263">
    <property type="protein sequence ID" value="CAL4763656.1"/>
    <property type="molecule type" value="Genomic_DNA"/>
</dbReference>
<reference evidence="1" key="1">
    <citation type="submission" date="2022-10" db="EMBL/GenBank/DDBJ databases">
        <authorList>
            <person name="Chen Y."/>
            <person name="Dougan E. K."/>
            <person name="Chan C."/>
            <person name="Rhodes N."/>
            <person name="Thang M."/>
        </authorList>
    </citation>
    <scope>NUCLEOTIDE SEQUENCE</scope>
</reference>
<keyword evidence="3" id="KW-1185">Reference proteome</keyword>
<dbReference type="Proteomes" id="UP001152797">
    <property type="component" value="Unassembled WGS sequence"/>
</dbReference>
<dbReference type="EMBL" id="CAMXCT010000263">
    <property type="protein sequence ID" value="CAI3976344.1"/>
    <property type="molecule type" value="Genomic_DNA"/>
</dbReference>
<evidence type="ECO:0000313" key="3">
    <source>
        <dbReference type="Proteomes" id="UP001152797"/>
    </source>
</evidence>
<dbReference type="EMBL" id="CAMXCT020000263">
    <property type="protein sequence ID" value="CAL1129719.1"/>
    <property type="molecule type" value="Genomic_DNA"/>
</dbReference>
<proteinExistence type="predicted"/>
<dbReference type="AlphaFoldDB" id="A0A9P1BN25"/>
<evidence type="ECO:0000313" key="2">
    <source>
        <dbReference type="EMBL" id="CAL1129719.1"/>
    </source>
</evidence>
<gene>
    <name evidence="1" type="ORF">C1SCF055_LOCUS4568</name>
</gene>
<protein>
    <submittedName>
        <fullName evidence="1">Uncharacterized protein</fullName>
    </submittedName>
</protein>
<name>A0A9P1BN25_9DINO</name>
<organism evidence="1">
    <name type="scientific">Cladocopium goreaui</name>
    <dbReference type="NCBI Taxonomy" id="2562237"/>
    <lineage>
        <taxon>Eukaryota</taxon>
        <taxon>Sar</taxon>
        <taxon>Alveolata</taxon>
        <taxon>Dinophyceae</taxon>
        <taxon>Suessiales</taxon>
        <taxon>Symbiodiniaceae</taxon>
        <taxon>Cladocopium</taxon>
    </lineage>
</organism>